<dbReference type="OrthoDB" id="5290456at2"/>
<evidence type="ECO:0000259" key="26">
    <source>
        <dbReference type="PROSITE" id="PS50885"/>
    </source>
</evidence>
<dbReference type="InterPro" id="IPR008207">
    <property type="entry name" value="Sig_transdc_His_kin_Hpt_dom"/>
</dbReference>
<dbReference type="SMART" id="SM00448">
    <property type="entry name" value="REC"/>
    <property type="match status" value="2"/>
</dbReference>
<dbReference type="AlphaFoldDB" id="A0A1I4PLH0"/>
<evidence type="ECO:0000256" key="8">
    <source>
        <dbReference type="ARBA" id="ARBA00022729"/>
    </source>
</evidence>
<name>A0A1I4PLH0_9BURK</name>
<evidence type="ECO:0000256" key="16">
    <source>
        <dbReference type="ARBA" id="ARBA00058004"/>
    </source>
</evidence>
<dbReference type="Pfam" id="PF02518">
    <property type="entry name" value="HATPase_c"/>
    <property type="match status" value="1"/>
</dbReference>
<feature type="modified residue" description="4-aspartylphosphate" evidence="21">
    <location>
        <position position="687"/>
    </location>
</feature>
<dbReference type="PROSITE" id="PS50110">
    <property type="entry name" value="RESPONSE_REGULATORY"/>
    <property type="match status" value="2"/>
</dbReference>
<evidence type="ECO:0000259" key="27">
    <source>
        <dbReference type="PROSITE" id="PS50894"/>
    </source>
</evidence>
<keyword evidence="11" id="KW-0067">ATP-binding</keyword>
<dbReference type="GO" id="GO:0000155">
    <property type="term" value="F:phosphorelay sensor kinase activity"/>
    <property type="evidence" value="ECO:0007669"/>
    <property type="project" value="InterPro"/>
</dbReference>
<dbReference type="PROSITE" id="PS50894">
    <property type="entry name" value="HPT"/>
    <property type="match status" value="1"/>
</dbReference>
<dbReference type="SMART" id="SM00304">
    <property type="entry name" value="HAMP"/>
    <property type="match status" value="1"/>
</dbReference>
<proteinExistence type="predicted"/>
<dbReference type="SUPFAM" id="SSF55874">
    <property type="entry name" value="ATPase domain of HSP90 chaperone/DNA topoisomerase II/histidine kinase"/>
    <property type="match status" value="1"/>
</dbReference>
<keyword evidence="12 23" id="KW-1133">Transmembrane helix</keyword>
<dbReference type="CDD" id="cd17546">
    <property type="entry name" value="REC_hyHK_CKI1_RcsC-like"/>
    <property type="match status" value="1"/>
</dbReference>
<dbReference type="GO" id="GO:0005524">
    <property type="term" value="F:ATP binding"/>
    <property type="evidence" value="ECO:0007669"/>
    <property type="project" value="UniProtKB-KW"/>
</dbReference>
<evidence type="ECO:0000256" key="12">
    <source>
        <dbReference type="ARBA" id="ARBA00022989"/>
    </source>
</evidence>
<dbReference type="Pfam" id="PF01627">
    <property type="entry name" value="Hpt"/>
    <property type="match status" value="1"/>
</dbReference>
<dbReference type="PROSITE" id="PS50109">
    <property type="entry name" value="HIS_KIN"/>
    <property type="match status" value="1"/>
</dbReference>
<feature type="transmembrane region" description="Helical" evidence="23">
    <location>
        <begin position="146"/>
        <end position="169"/>
    </location>
</feature>
<evidence type="ECO:0000256" key="11">
    <source>
        <dbReference type="ARBA" id="ARBA00022840"/>
    </source>
</evidence>
<dbReference type="Gene3D" id="1.20.120.160">
    <property type="entry name" value="HPT domain"/>
    <property type="match status" value="1"/>
</dbReference>
<dbReference type="SUPFAM" id="SSF47226">
    <property type="entry name" value="Histidine-containing phosphotransfer domain, HPT domain"/>
    <property type="match status" value="1"/>
</dbReference>
<dbReference type="EC" id="2.7.13.3" evidence="3"/>
<dbReference type="InterPro" id="IPR011006">
    <property type="entry name" value="CheY-like_superfamily"/>
</dbReference>
<dbReference type="PROSITE" id="PS50885">
    <property type="entry name" value="HAMP"/>
    <property type="match status" value="1"/>
</dbReference>
<dbReference type="Proteomes" id="UP000199470">
    <property type="component" value="Unassembled WGS sequence"/>
</dbReference>
<dbReference type="STRING" id="758825.SAMN02982985_03497"/>
<evidence type="ECO:0000259" key="25">
    <source>
        <dbReference type="PROSITE" id="PS50110"/>
    </source>
</evidence>
<evidence type="ECO:0000256" key="23">
    <source>
        <dbReference type="SAM" id="Phobius"/>
    </source>
</evidence>
<dbReference type="InterPro" id="IPR036641">
    <property type="entry name" value="HPT_dom_sf"/>
</dbReference>
<dbReference type="InterPro" id="IPR003661">
    <property type="entry name" value="HisK_dim/P_dom"/>
</dbReference>
<feature type="domain" description="HPt" evidence="27">
    <location>
        <begin position="819"/>
        <end position="912"/>
    </location>
</feature>
<dbReference type="FunFam" id="3.30.565.10:FF:000010">
    <property type="entry name" value="Sensor histidine kinase RcsC"/>
    <property type="match status" value="1"/>
</dbReference>
<dbReference type="PANTHER" id="PTHR45339:SF1">
    <property type="entry name" value="HYBRID SIGNAL TRANSDUCTION HISTIDINE KINASE J"/>
    <property type="match status" value="1"/>
</dbReference>
<gene>
    <name evidence="28" type="ORF">SAMN02982985_03497</name>
</gene>
<evidence type="ECO:0000256" key="18">
    <source>
        <dbReference type="ARBA" id="ARBA00068150"/>
    </source>
</evidence>
<comment type="function">
    <text evidence="16">Member of the two-component regulatory system BvgS/BvgA. Phosphorylates BvgA via a four-step phosphorelay in response to environmental signals.</text>
</comment>
<dbReference type="Gene3D" id="6.10.340.10">
    <property type="match status" value="1"/>
</dbReference>
<protein>
    <recommendedName>
        <fullName evidence="18">Sensory/regulatory protein RpfC</fullName>
        <ecNumber evidence="3">2.7.13.3</ecNumber>
    </recommendedName>
    <alternativeName>
        <fullName evidence="19">Virulence sensor protein BvgS</fullName>
    </alternativeName>
</protein>
<dbReference type="Pfam" id="PF00672">
    <property type="entry name" value="HAMP"/>
    <property type="match status" value="1"/>
</dbReference>
<dbReference type="SUPFAM" id="SSF47384">
    <property type="entry name" value="Homodimeric domain of signal transducing histidine kinase"/>
    <property type="match status" value="1"/>
</dbReference>
<dbReference type="InterPro" id="IPR003660">
    <property type="entry name" value="HAMP_dom"/>
</dbReference>
<dbReference type="SMART" id="SM00387">
    <property type="entry name" value="HATPase_c"/>
    <property type="match status" value="1"/>
</dbReference>
<evidence type="ECO:0000256" key="4">
    <source>
        <dbReference type="ARBA" id="ARBA00022475"/>
    </source>
</evidence>
<dbReference type="GO" id="GO:0005886">
    <property type="term" value="C:plasma membrane"/>
    <property type="evidence" value="ECO:0007669"/>
    <property type="project" value="UniProtKB-SubCell"/>
</dbReference>
<dbReference type="RefSeq" id="WP_093388974.1">
    <property type="nucleotide sequence ID" value="NZ_FOTW01000016.1"/>
</dbReference>
<feature type="modified residue" description="Phosphohistidine" evidence="20">
    <location>
        <position position="858"/>
    </location>
</feature>
<organism evidence="28 29">
    <name type="scientific">Rugamonas rubra</name>
    <dbReference type="NCBI Taxonomy" id="758825"/>
    <lineage>
        <taxon>Bacteria</taxon>
        <taxon>Pseudomonadati</taxon>
        <taxon>Pseudomonadota</taxon>
        <taxon>Betaproteobacteria</taxon>
        <taxon>Burkholderiales</taxon>
        <taxon>Oxalobacteraceae</taxon>
        <taxon>Telluria group</taxon>
        <taxon>Rugamonas</taxon>
    </lineage>
</organism>
<keyword evidence="4" id="KW-1003">Cell membrane</keyword>
<evidence type="ECO:0000256" key="10">
    <source>
        <dbReference type="ARBA" id="ARBA00022777"/>
    </source>
</evidence>
<dbReference type="Pfam" id="PF00072">
    <property type="entry name" value="Response_reg"/>
    <property type="match status" value="2"/>
</dbReference>
<dbReference type="Gene3D" id="1.10.287.130">
    <property type="match status" value="1"/>
</dbReference>
<feature type="domain" description="Histidine kinase" evidence="24">
    <location>
        <begin position="264"/>
        <end position="484"/>
    </location>
</feature>
<comment type="subunit">
    <text evidence="17">At low DSF concentrations, interacts with RpfF.</text>
</comment>
<keyword evidence="14" id="KW-0843">Virulence</keyword>
<reference evidence="28 29" key="1">
    <citation type="submission" date="2016-10" db="EMBL/GenBank/DDBJ databases">
        <authorList>
            <person name="de Groot N.N."/>
        </authorList>
    </citation>
    <scope>NUCLEOTIDE SEQUENCE [LARGE SCALE GENOMIC DNA]</scope>
    <source>
        <strain evidence="28 29">ATCC 43154</strain>
    </source>
</reference>
<evidence type="ECO:0000256" key="15">
    <source>
        <dbReference type="ARBA" id="ARBA00023136"/>
    </source>
</evidence>
<dbReference type="InterPro" id="IPR003594">
    <property type="entry name" value="HATPase_dom"/>
</dbReference>
<keyword evidence="8" id="KW-0732">Signal</keyword>
<accession>A0A1I4PLH0</accession>
<comment type="catalytic activity">
    <reaction evidence="1">
        <text>ATP + protein L-histidine = ADP + protein N-phospho-L-histidine.</text>
        <dbReference type="EC" id="2.7.13.3"/>
    </reaction>
</comment>
<dbReference type="Pfam" id="PF17152">
    <property type="entry name" value="CHASE8"/>
    <property type="match status" value="1"/>
</dbReference>
<evidence type="ECO:0000256" key="13">
    <source>
        <dbReference type="ARBA" id="ARBA00023012"/>
    </source>
</evidence>
<evidence type="ECO:0000256" key="21">
    <source>
        <dbReference type="PROSITE-ProRule" id="PRU00169"/>
    </source>
</evidence>
<comment type="subcellular location">
    <subcellularLocation>
        <location evidence="2">Cell membrane</location>
        <topology evidence="2">Multi-pass membrane protein</topology>
    </subcellularLocation>
</comment>
<keyword evidence="9" id="KW-0547">Nucleotide-binding</keyword>
<evidence type="ECO:0000256" key="17">
    <source>
        <dbReference type="ARBA" id="ARBA00064003"/>
    </source>
</evidence>
<feature type="domain" description="Response regulatory" evidence="25">
    <location>
        <begin position="501"/>
        <end position="617"/>
    </location>
</feature>
<dbReference type="InterPro" id="IPR033417">
    <property type="entry name" value="CHASE8"/>
</dbReference>
<evidence type="ECO:0000256" key="7">
    <source>
        <dbReference type="ARBA" id="ARBA00022692"/>
    </source>
</evidence>
<evidence type="ECO:0000256" key="1">
    <source>
        <dbReference type="ARBA" id="ARBA00000085"/>
    </source>
</evidence>
<dbReference type="InterPro" id="IPR004358">
    <property type="entry name" value="Sig_transdc_His_kin-like_C"/>
</dbReference>
<feature type="domain" description="Response regulatory" evidence="25">
    <location>
        <begin position="638"/>
        <end position="754"/>
    </location>
</feature>
<dbReference type="InterPro" id="IPR036097">
    <property type="entry name" value="HisK_dim/P_sf"/>
</dbReference>
<keyword evidence="7 23" id="KW-0812">Transmembrane</keyword>
<keyword evidence="10" id="KW-0418">Kinase</keyword>
<keyword evidence="22" id="KW-0175">Coiled coil</keyword>
<evidence type="ECO:0000259" key="24">
    <source>
        <dbReference type="PROSITE" id="PS50109"/>
    </source>
</evidence>
<evidence type="ECO:0000256" key="20">
    <source>
        <dbReference type="PROSITE-ProRule" id="PRU00110"/>
    </source>
</evidence>
<keyword evidence="29" id="KW-1185">Reference proteome</keyword>
<dbReference type="CDD" id="cd16922">
    <property type="entry name" value="HATPase_EvgS-ArcB-TorS-like"/>
    <property type="match status" value="1"/>
</dbReference>
<keyword evidence="5 21" id="KW-0597">Phosphoprotein</keyword>
<evidence type="ECO:0000256" key="22">
    <source>
        <dbReference type="SAM" id="Coils"/>
    </source>
</evidence>
<evidence type="ECO:0000256" key="5">
    <source>
        <dbReference type="ARBA" id="ARBA00022553"/>
    </source>
</evidence>
<feature type="domain" description="HAMP" evidence="26">
    <location>
        <begin position="170"/>
        <end position="224"/>
    </location>
</feature>
<dbReference type="EMBL" id="FOTW01000016">
    <property type="protein sequence ID" value="SFM28283.1"/>
    <property type="molecule type" value="Genomic_DNA"/>
</dbReference>
<dbReference type="InterPro" id="IPR036890">
    <property type="entry name" value="HATPase_C_sf"/>
</dbReference>
<evidence type="ECO:0000256" key="9">
    <source>
        <dbReference type="ARBA" id="ARBA00022741"/>
    </source>
</evidence>
<keyword evidence="15 23" id="KW-0472">Membrane</keyword>
<evidence type="ECO:0000313" key="29">
    <source>
        <dbReference type="Proteomes" id="UP000199470"/>
    </source>
</evidence>
<dbReference type="SMART" id="SM00388">
    <property type="entry name" value="HisKA"/>
    <property type="match status" value="1"/>
</dbReference>
<keyword evidence="13" id="KW-0902">Two-component regulatory system</keyword>
<dbReference type="Pfam" id="PF00512">
    <property type="entry name" value="HisKA"/>
    <property type="match status" value="1"/>
</dbReference>
<dbReference type="Gene3D" id="3.30.565.10">
    <property type="entry name" value="Histidine kinase-like ATPase, C-terminal domain"/>
    <property type="match status" value="1"/>
</dbReference>
<dbReference type="FunFam" id="1.10.287.130:FF:000002">
    <property type="entry name" value="Two-component osmosensing histidine kinase"/>
    <property type="match status" value="1"/>
</dbReference>
<feature type="modified residue" description="4-aspartylphosphate" evidence="21">
    <location>
        <position position="552"/>
    </location>
</feature>
<dbReference type="InterPro" id="IPR005467">
    <property type="entry name" value="His_kinase_dom"/>
</dbReference>
<dbReference type="PRINTS" id="PR00344">
    <property type="entry name" value="BCTRLSENSOR"/>
</dbReference>
<sequence>MTIWRQLLLRHKITAMVVAACALALVLFELVFLSIQFATLRSQAQRSLSSLAETVAINSAAALTFDDRKSGLQTLESLKAVPEVARASIVAADGREFAAYHGGGAAADTAAGTLAARAPIVNRGATIGRVELLASLAQLRQAQFQAMLLAGGLGLGALALVSALAWLAARRLSAPLLRLSELANQVGRQADYALRATPGEGRDEAVQLALRFNDMLAQIETREAELAGHREHLEEEVARRTADLVRARDAAEAANRAKSEFLAMMSHEIRTPLNGVIGMTDLLGNTGLDEGQRRYVRIVRRSGEDLLAILNDILDFSKIEAGKMELEQAVFSLTLLLENIAERFAPLAHGKGLVLHLRPPTRPLMLRGDSKRLGQVLTNLVANAIKFTERGQVVLRAELLAETAERYTLRFAVSDSGIGIAPEQLAALFQAFSQADSSTTRRYGGTGLGLAISQRLAGLMGGRIEVLSTPGGGSDFHFTLELAGAGPAAEPRPDAMLEAMGILVVDDNQINLEILTEQLRSWHCRVVQAGDVATAMALLQRPEHGFELVLSDMMMPDEDGHGLLARMRAEPMLAALPVIMLSSAGDAGPGEPDGPLRLVLSKPVRQSELYNALCAALRKSAPGGTPAAPRPARRLGGRVLLAEDNLTNQEVALAMLKNLGVACEVAANGLDVIALLERERFDLILMDCQMPQMDGYQVTAAIRAGERGGRLPIVALTANAIAGDRQRCFDAGMDEYLAKPFTQDQLGDLLARWLPLRPAAGARAGTGAASGTGGGGGTGAAAAAGGGIGAGTRFVAAAASGAGAASIDAGAIDTIRRLRPGLLPRVLDAWLLESPGLLRDMQAAVDGGDHAALVRGAHSLKNGSANVGARQLAQLCVELEQRGRNGQTEQIGEAMAEASLAFARALGELRALREGEPA</sequence>
<feature type="transmembrane region" description="Helical" evidence="23">
    <location>
        <begin position="13"/>
        <end position="38"/>
    </location>
</feature>
<dbReference type="PANTHER" id="PTHR45339">
    <property type="entry name" value="HYBRID SIGNAL TRANSDUCTION HISTIDINE KINASE J"/>
    <property type="match status" value="1"/>
</dbReference>
<dbReference type="SUPFAM" id="SSF52172">
    <property type="entry name" value="CheY-like"/>
    <property type="match status" value="2"/>
</dbReference>
<feature type="coiled-coil region" evidence="22">
    <location>
        <begin position="216"/>
        <end position="250"/>
    </location>
</feature>
<evidence type="ECO:0000256" key="6">
    <source>
        <dbReference type="ARBA" id="ARBA00022679"/>
    </source>
</evidence>
<dbReference type="CDD" id="cd00082">
    <property type="entry name" value="HisKA"/>
    <property type="match status" value="1"/>
</dbReference>
<keyword evidence="6" id="KW-0808">Transferase</keyword>
<evidence type="ECO:0000256" key="2">
    <source>
        <dbReference type="ARBA" id="ARBA00004651"/>
    </source>
</evidence>
<dbReference type="InterPro" id="IPR001789">
    <property type="entry name" value="Sig_transdc_resp-reg_receiver"/>
</dbReference>
<evidence type="ECO:0000256" key="3">
    <source>
        <dbReference type="ARBA" id="ARBA00012438"/>
    </source>
</evidence>
<evidence type="ECO:0000313" key="28">
    <source>
        <dbReference type="EMBL" id="SFM28283.1"/>
    </source>
</evidence>
<dbReference type="Gene3D" id="3.40.50.2300">
    <property type="match status" value="2"/>
</dbReference>
<evidence type="ECO:0000256" key="19">
    <source>
        <dbReference type="ARBA" id="ARBA00070152"/>
    </source>
</evidence>
<evidence type="ECO:0000256" key="14">
    <source>
        <dbReference type="ARBA" id="ARBA00023026"/>
    </source>
</evidence>